<gene>
    <name evidence="1" type="ORF">JZO67_002670</name>
</gene>
<keyword evidence="2" id="KW-1185">Reference proteome</keyword>
<dbReference type="PRINTS" id="PR00413">
    <property type="entry name" value="HADHALOGNASE"/>
</dbReference>
<dbReference type="InterPro" id="IPR050155">
    <property type="entry name" value="HAD-like_hydrolase_sf"/>
</dbReference>
<dbReference type="RefSeq" id="WP_207703670.1">
    <property type="nucleotide sequence ID" value="NZ_JAFREL020000002.1"/>
</dbReference>
<evidence type="ECO:0000313" key="1">
    <source>
        <dbReference type="EMBL" id="MEO1770717.1"/>
    </source>
</evidence>
<proteinExistence type="predicted"/>
<dbReference type="PANTHER" id="PTHR43434">
    <property type="entry name" value="PHOSPHOGLYCOLATE PHOSPHATASE"/>
    <property type="match status" value="1"/>
</dbReference>
<protein>
    <recommendedName>
        <fullName evidence="3">HAD family hydrolase</fullName>
    </recommendedName>
</protein>
<dbReference type="Proteomes" id="UP000664357">
    <property type="component" value="Unassembled WGS sequence"/>
</dbReference>
<dbReference type="InterPro" id="IPR023198">
    <property type="entry name" value="PGP-like_dom2"/>
</dbReference>
<sequence>MIKTVLFDVDGTLLDTEYAVIQSFRDTVAIDPAILDEELHFILGIPGVKALERYAGSTEEIQNLLELWVKNLNSHMKNVQLFPNVLPVLQNLRDKNYQLGIVTSKLRPDMESTLDSFNLRDYFTKVVTASDTEKHKPHPEPILRAMELLNSSPEETIYIGDSIYDLQSAHSSQVSFALAGWGAKVHEEFAQVHQLEAPEDLINYLEG</sequence>
<organism evidence="1 2">
    <name type="scientific">Candidatus Enterococcus ferrettii</name>
    <dbReference type="NCBI Taxonomy" id="2815324"/>
    <lineage>
        <taxon>Bacteria</taxon>
        <taxon>Bacillati</taxon>
        <taxon>Bacillota</taxon>
        <taxon>Bacilli</taxon>
        <taxon>Lactobacillales</taxon>
        <taxon>Enterococcaceae</taxon>
        <taxon>Enterococcus</taxon>
    </lineage>
</organism>
<dbReference type="InterPro" id="IPR006439">
    <property type="entry name" value="HAD-SF_hydro_IA"/>
</dbReference>
<dbReference type="NCBIfam" id="TIGR01549">
    <property type="entry name" value="HAD-SF-IA-v1"/>
    <property type="match status" value="1"/>
</dbReference>
<dbReference type="PANTHER" id="PTHR43434:SF26">
    <property type="entry name" value="PYROPHOSPHATASE PPAX"/>
    <property type="match status" value="1"/>
</dbReference>
<reference evidence="1 2" key="2">
    <citation type="submission" date="2024-02" db="EMBL/GenBank/DDBJ databases">
        <title>The Genome Sequence of Enterococcus sp. DIV0159.</title>
        <authorList>
            <person name="Earl A."/>
            <person name="Manson A."/>
            <person name="Gilmore M."/>
            <person name="Sanders J."/>
            <person name="Shea T."/>
            <person name="Howe W."/>
            <person name="Livny J."/>
            <person name="Cuomo C."/>
            <person name="Neafsey D."/>
            <person name="Birren B."/>
        </authorList>
    </citation>
    <scope>NUCLEOTIDE SEQUENCE [LARGE SCALE GENOMIC DNA]</scope>
    <source>
        <strain evidence="1 2">665A</strain>
    </source>
</reference>
<name>A0ABV0EQ12_9ENTE</name>
<dbReference type="Gene3D" id="1.10.150.240">
    <property type="entry name" value="Putative phosphatase, domain 2"/>
    <property type="match status" value="1"/>
</dbReference>
<accession>A0ABV0EQ12</accession>
<dbReference type="SUPFAM" id="SSF56784">
    <property type="entry name" value="HAD-like"/>
    <property type="match status" value="1"/>
</dbReference>
<evidence type="ECO:0008006" key="3">
    <source>
        <dbReference type="Google" id="ProtNLM"/>
    </source>
</evidence>
<comment type="caution">
    <text evidence="1">The sequence shown here is derived from an EMBL/GenBank/DDBJ whole genome shotgun (WGS) entry which is preliminary data.</text>
</comment>
<dbReference type="SFLD" id="SFLDG01135">
    <property type="entry name" value="C1.5.6:_HAD__Beta-PGM__Phospha"/>
    <property type="match status" value="1"/>
</dbReference>
<dbReference type="SFLD" id="SFLDG01129">
    <property type="entry name" value="C1.5:_HAD__Beta-PGM__Phosphata"/>
    <property type="match status" value="1"/>
</dbReference>
<dbReference type="InterPro" id="IPR041492">
    <property type="entry name" value="HAD_2"/>
</dbReference>
<dbReference type="EMBL" id="JAFREL020000002">
    <property type="protein sequence ID" value="MEO1770717.1"/>
    <property type="molecule type" value="Genomic_DNA"/>
</dbReference>
<evidence type="ECO:0000313" key="2">
    <source>
        <dbReference type="Proteomes" id="UP000664357"/>
    </source>
</evidence>
<dbReference type="SFLD" id="SFLDS00003">
    <property type="entry name" value="Haloacid_Dehalogenase"/>
    <property type="match status" value="1"/>
</dbReference>
<dbReference type="NCBIfam" id="TIGR01509">
    <property type="entry name" value="HAD-SF-IA-v3"/>
    <property type="match status" value="1"/>
</dbReference>
<dbReference type="InterPro" id="IPR036412">
    <property type="entry name" value="HAD-like_sf"/>
</dbReference>
<dbReference type="InterPro" id="IPR023214">
    <property type="entry name" value="HAD_sf"/>
</dbReference>
<dbReference type="Pfam" id="PF13419">
    <property type="entry name" value="HAD_2"/>
    <property type="match status" value="1"/>
</dbReference>
<dbReference type="Gene3D" id="3.40.50.1000">
    <property type="entry name" value="HAD superfamily/HAD-like"/>
    <property type="match status" value="1"/>
</dbReference>
<reference evidence="1 2" key="1">
    <citation type="submission" date="2021-03" db="EMBL/GenBank/DDBJ databases">
        <authorList>
            <person name="Gilmore M.S."/>
            <person name="Schwartzman J."/>
            <person name="Van Tyne D."/>
            <person name="Martin M."/>
            <person name="Earl A.M."/>
            <person name="Manson A.L."/>
            <person name="Straub T."/>
            <person name="Salamzade R."/>
            <person name="Saavedra J."/>
            <person name="Lebreton F."/>
            <person name="Prichula J."/>
            <person name="Schaufler K."/>
            <person name="Gaca A."/>
            <person name="Sgardioli B."/>
            <person name="Wagenaar J."/>
            <person name="Strong T."/>
        </authorList>
    </citation>
    <scope>NUCLEOTIDE SEQUENCE [LARGE SCALE GENOMIC DNA]</scope>
    <source>
        <strain evidence="1 2">665A</strain>
    </source>
</reference>